<evidence type="ECO:0000256" key="5">
    <source>
        <dbReference type="ARBA" id="ARBA00023136"/>
    </source>
</evidence>
<comment type="subcellular location">
    <subcellularLocation>
        <location evidence="1">Cell membrane</location>
        <topology evidence="1">Multi-pass membrane protein</topology>
    </subcellularLocation>
</comment>
<dbReference type="PANTHER" id="PTHR30250">
    <property type="entry name" value="PST FAMILY PREDICTED COLANIC ACID TRANSPORTER"/>
    <property type="match status" value="1"/>
</dbReference>
<evidence type="ECO:0000256" key="1">
    <source>
        <dbReference type="ARBA" id="ARBA00004651"/>
    </source>
</evidence>
<dbReference type="InterPro" id="IPR002797">
    <property type="entry name" value="Polysacc_synth"/>
</dbReference>
<evidence type="ECO:0000313" key="7">
    <source>
        <dbReference type="EMBL" id="SEA74759.1"/>
    </source>
</evidence>
<evidence type="ECO:0000256" key="3">
    <source>
        <dbReference type="ARBA" id="ARBA00022692"/>
    </source>
</evidence>
<organism evidence="7 8">
    <name type="scientific">Xylanibacter ruminicola</name>
    <name type="common">Prevotella ruminicola</name>
    <dbReference type="NCBI Taxonomy" id="839"/>
    <lineage>
        <taxon>Bacteria</taxon>
        <taxon>Pseudomonadati</taxon>
        <taxon>Bacteroidota</taxon>
        <taxon>Bacteroidia</taxon>
        <taxon>Bacteroidales</taxon>
        <taxon>Prevotellaceae</taxon>
        <taxon>Xylanibacter</taxon>
    </lineage>
</organism>
<feature type="transmembrane region" description="Helical" evidence="6">
    <location>
        <begin position="96"/>
        <end position="116"/>
    </location>
</feature>
<reference evidence="7 8" key="1">
    <citation type="submission" date="2016-10" db="EMBL/GenBank/DDBJ databases">
        <authorList>
            <person name="de Groot N.N."/>
        </authorList>
    </citation>
    <scope>NUCLEOTIDE SEQUENCE [LARGE SCALE GENOMIC DNA]</scope>
    <source>
        <strain evidence="7 8">D31d</strain>
    </source>
</reference>
<feature type="transmembrane region" description="Helical" evidence="6">
    <location>
        <begin position="12"/>
        <end position="32"/>
    </location>
</feature>
<evidence type="ECO:0000256" key="4">
    <source>
        <dbReference type="ARBA" id="ARBA00022989"/>
    </source>
</evidence>
<dbReference type="OrthoDB" id="9769862at2"/>
<dbReference type="EMBL" id="FNRF01000004">
    <property type="protein sequence ID" value="SEA74759.1"/>
    <property type="molecule type" value="Genomic_DNA"/>
</dbReference>
<evidence type="ECO:0000256" key="2">
    <source>
        <dbReference type="ARBA" id="ARBA00022475"/>
    </source>
</evidence>
<feature type="transmembrane region" description="Helical" evidence="6">
    <location>
        <begin position="311"/>
        <end position="333"/>
    </location>
</feature>
<feature type="transmembrane region" description="Helical" evidence="6">
    <location>
        <begin position="458"/>
        <end position="476"/>
    </location>
</feature>
<accession>A0A1H4DQH2</accession>
<keyword evidence="4 6" id="KW-1133">Transmembrane helix</keyword>
<feature type="transmembrane region" description="Helical" evidence="6">
    <location>
        <begin position="259"/>
        <end position="280"/>
    </location>
</feature>
<keyword evidence="5 6" id="KW-0472">Membrane</keyword>
<evidence type="ECO:0000313" key="8">
    <source>
        <dbReference type="Proteomes" id="UP000182257"/>
    </source>
</evidence>
<dbReference type="AlphaFoldDB" id="A0A1H4DQH2"/>
<evidence type="ECO:0000256" key="6">
    <source>
        <dbReference type="SAM" id="Phobius"/>
    </source>
</evidence>
<keyword evidence="3 6" id="KW-0812">Transmembrane</keyword>
<feature type="transmembrane region" description="Helical" evidence="6">
    <location>
        <begin position="378"/>
        <end position="395"/>
    </location>
</feature>
<feature type="transmembrane region" description="Helical" evidence="6">
    <location>
        <begin position="156"/>
        <end position="179"/>
    </location>
</feature>
<feature type="transmembrane region" description="Helical" evidence="6">
    <location>
        <begin position="345"/>
        <end position="366"/>
    </location>
</feature>
<feature type="transmembrane region" description="Helical" evidence="6">
    <location>
        <begin position="431"/>
        <end position="452"/>
    </location>
</feature>
<name>A0A1H4DQH2_XYLRU</name>
<sequence>MNEERDESYSHVLKYTGVFGGVQGLNVLIGLVRNKFVAMLLGPGGMGLVSLFNTTVQLISQATNFGIAMSAVRHISEYYDAGDTERTAHYVKVVRGWCLLTALLGMLVCVVLGPFFSNATFSWGNHTLHFVLLAPAIGMLAVTGGETAILKGVRKLGALALVQIVAALASLAIAIPIYYMFGQAGIVPVIVLMAFATMSATLWFSWRIFPLQLRGTRGILGEGMEMVRLGVAFTLAGIVGSGAEMFVRSYLNVVGNLEVLGLYNAGYMLTITYAGMVFSAMDTDYYPRLSAVNHDVAATNLTVNRQMEVSLLIVAPMLTALIALLPILIPYLFTSEFVPVVPMAQVAALAMFFKVLTMPVAYITLARGYSMTYLMLETAYFVVFVLLIVLGYQYWGLLGTGIAITLAHVFECLMINGYAYKKYGYRMSAAVYRYAIVLLLFGFLAYACTIFLDGIVYWVVELVAIAASALYAFQNLKSSSQVTML</sequence>
<feature type="transmembrane region" description="Helical" evidence="6">
    <location>
        <begin position="185"/>
        <end position="206"/>
    </location>
</feature>
<dbReference type="InterPro" id="IPR050833">
    <property type="entry name" value="Poly_Biosynth_Transport"/>
</dbReference>
<gene>
    <name evidence="7" type="ORF">SAMN05216462_2462</name>
</gene>
<feature type="transmembrane region" description="Helical" evidence="6">
    <location>
        <begin position="401"/>
        <end position="419"/>
    </location>
</feature>
<keyword evidence="2" id="KW-1003">Cell membrane</keyword>
<dbReference type="Proteomes" id="UP000182257">
    <property type="component" value="Unassembled WGS sequence"/>
</dbReference>
<feature type="transmembrane region" description="Helical" evidence="6">
    <location>
        <begin position="128"/>
        <end position="149"/>
    </location>
</feature>
<dbReference type="GO" id="GO:0005886">
    <property type="term" value="C:plasma membrane"/>
    <property type="evidence" value="ECO:0007669"/>
    <property type="project" value="UniProtKB-SubCell"/>
</dbReference>
<proteinExistence type="predicted"/>
<feature type="transmembrane region" description="Helical" evidence="6">
    <location>
        <begin position="227"/>
        <end position="247"/>
    </location>
</feature>
<dbReference type="PANTHER" id="PTHR30250:SF11">
    <property type="entry name" value="O-ANTIGEN TRANSPORTER-RELATED"/>
    <property type="match status" value="1"/>
</dbReference>
<dbReference type="Pfam" id="PF01943">
    <property type="entry name" value="Polysacc_synt"/>
    <property type="match status" value="1"/>
</dbReference>
<dbReference type="RefSeq" id="WP_074761769.1">
    <property type="nucleotide sequence ID" value="NZ_FNRF01000004.1"/>
</dbReference>
<protein>
    <submittedName>
        <fullName evidence="7">Membrane protein involved in the export of O-antigen and teichoic acid</fullName>
    </submittedName>
</protein>